<sequence>MQLRIKLPTLFCILCLLARTNAKLVPEYNLKDIGDFEVIKDEYKILYKEHLYSLKENIDDFIDQNEVVLYETYQRLSDMLNNTRVDTSGEFVSIKYKLLKQLQDNRDDLMQVYVAIRYKISDIAFKLISYIEENMIDKQTMYFLEYTLEQVLQKLKNVAPHNKHYNVLSGIKPMEYLFLHQSETPEIIIR</sequence>
<gene>
    <name evidence="3" type="primary">LOC103505498</name>
</gene>
<proteinExistence type="predicted"/>
<evidence type="ECO:0000313" key="2">
    <source>
        <dbReference type="Proteomes" id="UP000079169"/>
    </source>
</evidence>
<dbReference type="AlphaFoldDB" id="A0A1S3CUG0"/>
<protein>
    <submittedName>
        <fullName evidence="3">Uncharacterized protein LOC103505498</fullName>
    </submittedName>
</protein>
<dbReference type="KEGG" id="dci:103505498"/>
<dbReference type="PaxDb" id="121845-A0A1S3CUG0"/>
<organism evidence="2 3">
    <name type="scientific">Diaphorina citri</name>
    <name type="common">Asian citrus psyllid</name>
    <dbReference type="NCBI Taxonomy" id="121845"/>
    <lineage>
        <taxon>Eukaryota</taxon>
        <taxon>Metazoa</taxon>
        <taxon>Ecdysozoa</taxon>
        <taxon>Arthropoda</taxon>
        <taxon>Hexapoda</taxon>
        <taxon>Insecta</taxon>
        <taxon>Pterygota</taxon>
        <taxon>Neoptera</taxon>
        <taxon>Paraneoptera</taxon>
        <taxon>Hemiptera</taxon>
        <taxon>Sternorrhyncha</taxon>
        <taxon>Psylloidea</taxon>
        <taxon>Psyllidae</taxon>
        <taxon>Diaphorininae</taxon>
        <taxon>Diaphorina</taxon>
    </lineage>
</organism>
<name>A0A1S3CUG0_DIACI</name>
<keyword evidence="2" id="KW-1185">Reference proteome</keyword>
<feature type="signal peptide" evidence="1">
    <location>
        <begin position="1"/>
        <end position="22"/>
    </location>
</feature>
<feature type="chain" id="PRO_5010269967" evidence="1">
    <location>
        <begin position="23"/>
        <end position="190"/>
    </location>
</feature>
<dbReference type="RefSeq" id="XP_008468057.1">
    <property type="nucleotide sequence ID" value="XM_008469835.3"/>
</dbReference>
<accession>A0A1S3CUG0</accession>
<dbReference type="Proteomes" id="UP000079169">
    <property type="component" value="Unplaced"/>
</dbReference>
<dbReference type="GeneID" id="103505498"/>
<keyword evidence="1" id="KW-0732">Signal</keyword>
<evidence type="ECO:0000313" key="3">
    <source>
        <dbReference type="RefSeq" id="XP_008468057.1"/>
    </source>
</evidence>
<evidence type="ECO:0000256" key="1">
    <source>
        <dbReference type="SAM" id="SignalP"/>
    </source>
</evidence>
<reference evidence="3" key="1">
    <citation type="submission" date="2025-08" db="UniProtKB">
        <authorList>
            <consortium name="RefSeq"/>
        </authorList>
    </citation>
    <scope>IDENTIFICATION</scope>
</reference>